<dbReference type="GO" id="GO:0046872">
    <property type="term" value="F:metal ion binding"/>
    <property type="evidence" value="ECO:0007669"/>
    <property type="project" value="UniProtKB-KW"/>
</dbReference>
<dbReference type="InterPro" id="IPR021938">
    <property type="entry name" value="DUF3553"/>
</dbReference>
<evidence type="ECO:0000256" key="12">
    <source>
        <dbReference type="ARBA" id="ARBA00044550"/>
    </source>
</evidence>
<evidence type="ECO:0000256" key="9">
    <source>
        <dbReference type="ARBA" id="ARBA00034617"/>
    </source>
</evidence>
<dbReference type="GO" id="GO:0005524">
    <property type="term" value="F:ATP binding"/>
    <property type="evidence" value="ECO:0007669"/>
    <property type="project" value="UniProtKB-KW"/>
</dbReference>
<comment type="similarity">
    <text evidence="1">Belongs to the helicase family. RecQ subfamily.</text>
</comment>
<dbReference type="AlphaFoldDB" id="A0A1G9U9C5"/>
<dbReference type="STRING" id="211114.SAMN04489726_2276"/>
<dbReference type="GO" id="GO:0043138">
    <property type="term" value="F:3'-5' DNA helicase activity"/>
    <property type="evidence" value="ECO:0007669"/>
    <property type="project" value="UniProtKB-EC"/>
</dbReference>
<name>A0A1G9U9C5_ALLAB</name>
<organism evidence="15 16">
    <name type="scientific">Allokutzneria albata</name>
    <name type="common">Kibdelosporangium albatum</name>
    <dbReference type="NCBI Taxonomy" id="211114"/>
    <lineage>
        <taxon>Bacteria</taxon>
        <taxon>Bacillati</taxon>
        <taxon>Actinomycetota</taxon>
        <taxon>Actinomycetes</taxon>
        <taxon>Pseudonocardiales</taxon>
        <taxon>Pseudonocardiaceae</taxon>
        <taxon>Allokutzneria</taxon>
    </lineage>
</organism>
<dbReference type="InterPro" id="IPR001650">
    <property type="entry name" value="Helicase_C-like"/>
</dbReference>
<feature type="domain" description="Helicase C-terminal" evidence="14">
    <location>
        <begin position="225"/>
        <end position="367"/>
    </location>
</feature>
<proteinExistence type="inferred from homology"/>
<evidence type="ECO:0000256" key="4">
    <source>
        <dbReference type="ARBA" id="ARBA00022801"/>
    </source>
</evidence>
<keyword evidence="4" id="KW-0378">Hydrolase</keyword>
<dbReference type="GO" id="GO:0005737">
    <property type="term" value="C:cytoplasm"/>
    <property type="evidence" value="ECO:0007669"/>
    <property type="project" value="TreeGrafter"/>
</dbReference>
<keyword evidence="7" id="KW-0238">DNA-binding</keyword>
<dbReference type="RefSeq" id="WP_030432144.1">
    <property type="nucleotide sequence ID" value="NZ_JOEF01000023.1"/>
</dbReference>
<dbReference type="Pfam" id="PF00270">
    <property type="entry name" value="DEAD"/>
    <property type="match status" value="1"/>
</dbReference>
<dbReference type="EMBL" id="LT629701">
    <property type="protein sequence ID" value="SDM56498.1"/>
    <property type="molecule type" value="Genomic_DNA"/>
</dbReference>
<dbReference type="GO" id="GO:0009378">
    <property type="term" value="F:four-way junction helicase activity"/>
    <property type="evidence" value="ECO:0007669"/>
    <property type="project" value="TreeGrafter"/>
</dbReference>
<dbReference type="InterPro" id="IPR014001">
    <property type="entry name" value="Helicase_ATP-bd"/>
</dbReference>
<feature type="domain" description="Helicase ATP-binding" evidence="13">
    <location>
        <begin position="25"/>
        <end position="194"/>
    </location>
</feature>
<dbReference type="Gene3D" id="3.40.50.300">
    <property type="entry name" value="P-loop containing nucleotide triphosphate hydrolases"/>
    <property type="match status" value="2"/>
</dbReference>
<dbReference type="GO" id="GO:0016787">
    <property type="term" value="F:hydrolase activity"/>
    <property type="evidence" value="ECO:0007669"/>
    <property type="project" value="UniProtKB-KW"/>
</dbReference>
<dbReference type="Pfam" id="PF16124">
    <property type="entry name" value="RecQ_Zn_bind"/>
    <property type="match status" value="1"/>
</dbReference>
<evidence type="ECO:0000256" key="6">
    <source>
        <dbReference type="ARBA" id="ARBA00022840"/>
    </source>
</evidence>
<evidence type="ECO:0000256" key="7">
    <source>
        <dbReference type="ARBA" id="ARBA00023125"/>
    </source>
</evidence>
<keyword evidence="3" id="KW-0547">Nucleotide-binding</keyword>
<dbReference type="GO" id="GO:0006310">
    <property type="term" value="P:DNA recombination"/>
    <property type="evidence" value="ECO:0007669"/>
    <property type="project" value="InterPro"/>
</dbReference>
<keyword evidence="5 15" id="KW-0347">Helicase</keyword>
<dbReference type="Proteomes" id="UP000183376">
    <property type="component" value="Chromosome I"/>
</dbReference>
<gene>
    <name evidence="15" type="ORF">SAMN04489726_2276</name>
</gene>
<dbReference type="PROSITE" id="PS51192">
    <property type="entry name" value="HELICASE_ATP_BIND_1"/>
    <property type="match status" value="1"/>
</dbReference>
<dbReference type="EC" id="5.6.2.4" evidence="10"/>
<evidence type="ECO:0000256" key="8">
    <source>
        <dbReference type="ARBA" id="ARBA00023235"/>
    </source>
</evidence>
<dbReference type="SUPFAM" id="SSF52540">
    <property type="entry name" value="P-loop containing nucleoside triphosphate hydrolases"/>
    <property type="match status" value="1"/>
</dbReference>
<dbReference type="PROSITE" id="PS00690">
    <property type="entry name" value="DEAH_ATP_HELICASE"/>
    <property type="match status" value="1"/>
</dbReference>
<dbReference type="InterPro" id="IPR032284">
    <property type="entry name" value="RecQ_Zn-bd"/>
</dbReference>
<dbReference type="SMART" id="SM00490">
    <property type="entry name" value="HELICc"/>
    <property type="match status" value="1"/>
</dbReference>
<evidence type="ECO:0000313" key="16">
    <source>
        <dbReference type="Proteomes" id="UP000183376"/>
    </source>
</evidence>
<dbReference type="PANTHER" id="PTHR13710">
    <property type="entry name" value="DNA HELICASE RECQ FAMILY MEMBER"/>
    <property type="match status" value="1"/>
</dbReference>
<dbReference type="InterPro" id="IPR027417">
    <property type="entry name" value="P-loop_NTPase"/>
</dbReference>
<dbReference type="GO" id="GO:0005694">
    <property type="term" value="C:chromosome"/>
    <property type="evidence" value="ECO:0007669"/>
    <property type="project" value="TreeGrafter"/>
</dbReference>
<dbReference type="PROSITE" id="PS51194">
    <property type="entry name" value="HELICASE_CTER"/>
    <property type="match status" value="1"/>
</dbReference>
<dbReference type="SMART" id="SM00487">
    <property type="entry name" value="DEXDc"/>
    <property type="match status" value="1"/>
</dbReference>
<dbReference type="CDD" id="cd17920">
    <property type="entry name" value="DEXHc_RecQ"/>
    <property type="match status" value="1"/>
</dbReference>
<reference evidence="15 16" key="1">
    <citation type="submission" date="2016-10" db="EMBL/GenBank/DDBJ databases">
        <authorList>
            <person name="de Groot N.N."/>
        </authorList>
    </citation>
    <scope>NUCLEOTIDE SEQUENCE [LARGE SCALE GENOMIC DNA]</scope>
    <source>
        <strain evidence="15 16">DSM 44149</strain>
    </source>
</reference>
<sequence length="543" mass="59599">MSELRRLAKEVFGWSRLREEQLRAMELVMAGHDVLAVLPTGAGKSAIYQVPALLHSGLTVVVSPLVALQRDQIEAIEASDAPKAVALNSAQRAAEHRGSWEALRAGTAKYLFLAPEQLAKPDVVRRLAELDVSLFVIDEAHCVSAWGHDFRPDYRRLAPVVDLLGRPRVIALTATAAPPVRRDIVERIGLRHHRAVIGGFDRPNLHLAVRRHDDDHRKRADVLAEVKRLAPACGLLYVATRKESEEYARQLAEAGVRIASYHAGMSAADRDRVQREFMDGELDVVAATSAFGMGIDKPDVRFVVHASITDSVDSYYQQIGRAGRDGEPATIVLFYRPGDAGVQKFLTTHPPRADAVEEVTDALGEHPEPIGLAQLKGEVDLPPATSTRVVNLLEESGAVHTTESGHITTEDSGLTAEQAATRATEFAGARQRAARSRLLMMSGYAETTGCRRQYLLGYFGEQLDEPCGNCDTCDAGTARHRSPDDCEFPRHSHVRHRDWGHGVVMSVEEDRLTVLFDEEGYRTLSLAAVREQDLLQSEGSTGS</sequence>
<dbReference type="GO" id="GO:0003677">
    <property type="term" value="F:DNA binding"/>
    <property type="evidence" value="ECO:0007669"/>
    <property type="project" value="UniProtKB-KW"/>
</dbReference>
<dbReference type="InterPro" id="IPR002464">
    <property type="entry name" value="DNA/RNA_helicase_DEAH_CS"/>
</dbReference>
<dbReference type="InterPro" id="IPR011545">
    <property type="entry name" value="DEAD/DEAH_box_helicase_dom"/>
</dbReference>
<accession>A0A1G9U9C5</accession>
<keyword evidence="6" id="KW-0067">ATP-binding</keyword>
<keyword evidence="16" id="KW-1185">Reference proteome</keyword>
<dbReference type="Pfam" id="PF00271">
    <property type="entry name" value="Helicase_C"/>
    <property type="match status" value="1"/>
</dbReference>
<evidence type="ECO:0000313" key="15">
    <source>
        <dbReference type="EMBL" id="SDM56498.1"/>
    </source>
</evidence>
<protein>
    <recommendedName>
        <fullName evidence="11">ATP-dependent DNA helicase RecQ</fullName>
        <ecNumber evidence="10">5.6.2.4</ecNumber>
    </recommendedName>
    <alternativeName>
        <fullName evidence="12">DNA 3'-5' helicase RecQ</fullName>
    </alternativeName>
</protein>
<dbReference type="PANTHER" id="PTHR13710:SF105">
    <property type="entry name" value="ATP-DEPENDENT DNA HELICASE Q1"/>
    <property type="match status" value="1"/>
</dbReference>
<evidence type="ECO:0000256" key="2">
    <source>
        <dbReference type="ARBA" id="ARBA00022723"/>
    </source>
</evidence>
<evidence type="ECO:0000256" key="3">
    <source>
        <dbReference type="ARBA" id="ARBA00022741"/>
    </source>
</evidence>
<dbReference type="InterPro" id="IPR004589">
    <property type="entry name" value="DNA_helicase_ATP-dep_RecQ"/>
</dbReference>
<comment type="catalytic activity">
    <reaction evidence="9">
        <text>Couples ATP hydrolysis with the unwinding of duplex DNA by translocating in the 3'-5' direction.</text>
        <dbReference type="EC" id="5.6.2.4"/>
    </reaction>
</comment>
<dbReference type="Pfam" id="PF12073">
    <property type="entry name" value="DUF3553"/>
    <property type="match status" value="1"/>
</dbReference>
<evidence type="ECO:0000259" key="14">
    <source>
        <dbReference type="PROSITE" id="PS51194"/>
    </source>
</evidence>
<dbReference type="GO" id="GO:0006281">
    <property type="term" value="P:DNA repair"/>
    <property type="evidence" value="ECO:0007669"/>
    <property type="project" value="TreeGrafter"/>
</dbReference>
<evidence type="ECO:0000259" key="13">
    <source>
        <dbReference type="PROSITE" id="PS51192"/>
    </source>
</evidence>
<evidence type="ECO:0000256" key="10">
    <source>
        <dbReference type="ARBA" id="ARBA00034808"/>
    </source>
</evidence>
<evidence type="ECO:0000256" key="5">
    <source>
        <dbReference type="ARBA" id="ARBA00022806"/>
    </source>
</evidence>
<evidence type="ECO:0000256" key="11">
    <source>
        <dbReference type="ARBA" id="ARBA00044535"/>
    </source>
</evidence>
<keyword evidence="2" id="KW-0479">Metal-binding</keyword>
<evidence type="ECO:0000256" key="1">
    <source>
        <dbReference type="ARBA" id="ARBA00005446"/>
    </source>
</evidence>
<dbReference type="NCBIfam" id="TIGR00614">
    <property type="entry name" value="recQ_fam"/>
    <property type="match status" value="1"/>
</dbReference>
<dbReference type="eggNOG" id="COG0514">
    <property type="taxonomic scope" value="Bacteria"/>
</dbReference>
<keyword evidence="8" id="KW-0413">Isomerase</keyword>